<dbReference type="InterPro" id="IPR017846">
    <property type="entry name" value="Nict_dMeBzImd_PRibTrfase_bact"/>
</dbReference>
<evidence type="ECO:0000256" key="4">
    <source>
        <dbReference type="ARBA" id="ARBA00015486"/>
    </source>
</evidence>
<dbReference type="EMBL" id="JAUSWK010000008">
    <property type="protein sequence ID" value="MDQ0567375.1"/>
    <property type="molecule type" value="Genomic_DNA"/>
</dbReference>
<reference evidence="10 11" key="1">
    <citation type="submission" date="2023-07" db="EMBL/GenBank/DDBJ databases">
        <title>Genomic Encyclopedia of Type Strains, Phase IV (KMG-IV): sequencing the most valuable type-strain genomes for metagenomic binning, comparative biology and taxonomic classification.</title>
        <authorList>
            <person name="Goeker M."/>
        </authorList>
    </citation>
    <scope>NUCLEOTIDE SEQUENCE [LARGE SCALE GENOMIC DNA]</scope>
    <source>
        <strain evidence="10 11">DSM 14432</strain>
    </source>
</reference>
<evidence type="ECO:0000256" key="8">
    <source>
        <dbReference type="ARBA" id="ARBA00047340"/>
    </source>
</evidence>
<dbReference type="InterPro" id="IPR023195">
    <property type="entry name" value="Nict_dMeBzImd_PRibTrfase_N"/>
</dbReference>
<comment type="pathway">
    <text evidence="1">Nucleoside biosynthesis; alpha-ribazole biosynthesis; alpha-ribazole from 5,6-dimethylbenzimidazole: step 1/2.</text>
</comment>
<evidence type="ECO:0000256" key="6">
    <source>
        <dbReference type="ARBA" id="ARBA00022676"/>
    </source>
</evidence>
<comment type="catalytic activity">
    <reaction evidence="8">
        <text>5,6-dimethylbenzimidazole + nicotinate beta-D-ribonucleotide = alpha-ribazole 5'-phosphate + nicotinate + H(+)</text>
        <dbReference type="Rhea" id="RHEA:11196"/>
        <dbReference type="ChEBI" id="CHEBI:15378"/>
        <dbReference type="ChEBI" id="CHEBI:15890"/>
        <dbReference type="ChEBI" id="CHEBI:32544"/>
        <dbReference type="ChEBI" id="CHEBI:57502"/>
        <dbReference type="ChEBI" id="CHEBI:57918"/>
        <dbReference type="EC" id="2.4.2.21"/>
    </reaction>
</comment>
<gene>
    <name evidence="10" type="ORF">QOZ97_002931</name>
</gene>
<dbReference type="PANTHER" id="PTHR43463">
    <property type="entry name" value="NICOTINATE-NUCLEOTIDE--DIMETHYLBENZIMIDAZOLE PHOSPHORIBOSYLTRANSFERASE"/>
    <property type="match status" value="1"/>
</dbReference>
<dbReference type="Gene3D" id="3.40.50.10210">
    <property type="match status" value="1"/>
</dbReference>
<dbReference type="Gene3D" id="1.10.1610.10">
    <property type="match status" value="1"/>
</dbReference>
<evidence type="ECO:0000256" key="9">
    <source>
        <dbReference type="NCBIfam" id="TIGR03160"/>
    </source>
</evidence>
<dbReference type="Proteomes" id="UP001238601">
    <property type="component" value="Unassembled WGS sequence"/>
</dbReference>
<sequence length="365" mass="37689">MALPLPMDLHKRSMRMALSCRSKVILYSLNAHRMTRADFQRLIDDKTKPIGSLGRLENLAVQAAAILGDMTPSNASASLTIFAADHGIAAQRVSAFPQEVTGQMVANFLAGGAAANVIAAQFDIPVTVVDCGIAHPPRRRDGLIDLSLGGGTADSSTGPAMSPETARKAIAQGRHFACGIESKIVCFGEMGIANTSAAALLAHKLSGISVAELVGRGTGLDDTALSHKQDVLERAAARTGALAPIEALADLGGFEIGTMAGAMVGAGTSNKLVVVDGFIATAAAALARAIEPDCERAFVYAHRSAEHGHRTLLDWLEAEPLLDLDMRLGEGTGALLAVPIIHAALSLFGMASFSQAGVSGAPPIS</sequence>
<dbReference type="SUPFAM" id="SSF52733">
    <property type="entry name" value="Nicotinate mononucleotide:5,6-dimethylbenzimidazole phosphoribosyltransferase (CobT)"/>
    <property type="match status" value="1"/>
</dbReference>
<comment type="caution">
    <text evidence="10">The sequence shown here is derived from an EMBL/GenBank/DDBJ whole genome shotgun (WGS) entry which is preliminary data.</text>
</comment>
<dbReference type="CDD" id="cd02439">
    <property type="entry name" value="DMB-PRT_CobT"/>
    <property type="match status" value="1"/>
</dbReference>
<name>A0ABU0ND80_9SPHN</name>
<dbReference type="InterPro" id="IPR003200">
    <property type="entry name" value="Nict_dMeBzImd_PRibTrfase"/>
</dbReference>
<keyword evidence="5" id="KW-0169">Cobalamin biosynthesis</keyword>
<dbReference type="Pfam" id="PF02277">
    <property type="entry name" value="DBI_PRT"/>
    <property type="match status" value="1"/>
</dbReference>
<keyword evidence="11" id="KW-1185">Reference proteome</keyword>
<evidence type="ECO:0000256" key="7">
    <source>
        <dbReference type="ARBA" id="ARBA00022679"/>
    </source>
</evidence>
<dbReference type="EC" id="2.4.2.21" evidence="3 9"/>
<evidence type="ECO:0000256" key="1">
    <source>
        <dbReference type="ARBA" id="ARBA00005049"/>
    </source>
</evidence>
<protein>
    <recommendedName>
        <fullName evidence="4 9">Nicotinate-nucleotide--dimethylbenzimidazole phosphoribosyltransferase</fullName>
        <ecNumber evidence="3 9">2.4.2.21</ecNumber>
    </recommendedName>
</protein>
<dbReference type="NCBIfam" id="NF000996">
    <property type="entry name" value="PRK00105.1"/>
    <property type="match status" value="1"/>
</dbReference>
<comment type="similarity">
    <text evidence="2">Belongs to the CobT family.</text>
</comment>
<evidence type="ECO:0000256" key="3">
    <source>
        <dbReference type="ARBA" id="ARBA00011991"/>
    </source>
</evidence>
<dbReference type="RefSeq" id="WP_237452571.1">
    <property type="nucleotide sequence ID" value="NZ_WTYG01000009.1"/>
</dbReference>
<evidence type="ECO:0000313" key="11">
    <source>
        <dbReference type="Proteomes" id="UP001238601"/>
    </source>
</evidence>
<keyword evidence="6 10" id="KW-0328">Glycosyltransferase</keyword>
<evidence type="ECO:0000256" key="5">
    <source>
        <dbReference type="ARBA" id="ARBA00022573"/>
    </source>
</evidence>
<evidence type="ECO:0000256" key="2">
    <source>
        <dbReference type="ARBA" id="ARBA00007110"/>
    </source>
</evidence>
<evidence type="ECO:0000313" key="10">
    <source>
        <dbReference type="EMBL" id="MDQ0567375.1"/>
    </source>
</evidence>
<dbReference type="GO" id="GO:0008939">
    <property type="term" value="F:nicotinate-nucleotide-dimethylbenzimidazole phosphoribosyltransferase activity"/>
    <property type="evidence" value="ECO:0007669"/>
    <property type="project" value="UniProtKB-EC"/>
</dbReference>
<organism evidence="10 11">
    <name type="scientific">Qipengyuania citrea</name>
    <dbReference type="NCBI Taxonomy" id="225971"/>
    <lineage>
        <taxon>Bacteria</taxon>
        <taxon>Pseudomonadati</taxon>
        <taxon>Pseudomonadota</taxon>
        <taxon>Alphaproteobacteria</taxon>
        <taxon>Sphingomonadales</taxon>
        <taxon>Erythrobacteraceae</taxon>
        <taxon>Qipengyuania</taxon>
    </lineage>
</organism>
<accession>A0ABU0ND80</accession>
<dbReference type="InterPro" id="IPR036087">
    <property type="entry name" value="Nict_dMeBzImd_PRibTrfase_sf"/>
</dbReference>
<proteinExistence type="inferred from homology"/>
<keyword evidence="7 10" id="KW-0808">Transferase</keyword>
<dbReference type="NCBIfam" id="TIGR03160">
    <property type="entry name" value="cobT_DBIPRT"/>
    <property type="match status" value="1"/>
</dbReference>
<dbReference type="PANTHER" id="PTHR43463:SF1">
    <property type="entry name" value="NICOTINATE-NUCLEOTIDE--DIMETHYLBENZIMIDAZOLE PHOSPHORIBOSYLTRANSFERASE"/>
    <property type="match status" value="1"/>
</dbReference>